<dbReference type="Pfam" id="PF13432">
    <property type="entry name" value="TPR_16"/>
    <property type="match status" value="2"/>
</dbReference>
<feature type="signal peptide" evidence="3">
    <location>
        <begin position="1"/>
        <end position="22"/>
    </location>
</feature>
<dbReference type="Gene3D" id="1.25.40.10">
    <property type="entry name" value="Tetratricopeptide repeat domain"/>
    <property type="match status" value="3"/>
</dbReference>
<feature type="region of interest" description="Disordered" evidence="2">
    <location>
        <begin position="535"/>
        <end position="568"/>
    </location>
</feature>
<comment type="caution">
    <text evidence="4">The sequence shown here is derived from an EMBL/GenBank/DDBJ whole genome shotgun (WGS) entry which is preliminary data.</text>
</comment>
<reference evidence="4 5" key="1">
    <citation type="submission" date="2019-09" db="EMBL/GenBank/DDBJ databases">
        <title>Draft genome sequence of Ginsengibacter sp. BR5-29.</title>
        <authorList>
            <person name="Im W.-T."/>
        </authorList>
    </citation>
    <scope>NUCLEOTIDE SEQUENCE [LARGE SCALE GENOMIC DNA]</scope>
    <source>
        <strain evidence="4 5">BR5-29</strain>
    </source>
</reference>
<organism evidence="4 5">
    <name type="scientific">Ginsengibacter hankyongi</name>
    <dbReference type="NCBI Taxonomy" id="2607284"/>
    <lineage>
        <taxon>Bacteria</taxon>
        <taxon>Pseudomonadati</taxon>
        <taxon>Bacteroidota</taxon>
        <taxon>Chitinophagia</taxon>
        <taxon>Chitinophagales</taxon>
        <taxon>Chitinophagaceae</taxon>
        <taxon>Ginsengibacter</taxon>
    </lineage>
</organism>
<dbReference type="InterPro" id="IPR011990">
    <property type="entry name" value="TPR-like_helical_dom_sf"/>
</dbReference>
<evidence type="ECO:0008006" key="6">
    <source>
        <dbReference type="Google" id="ProtNLM"/>
    </source>
</evidence>
<keyword evidence="5" id="KW-1185">Reference proteome</keyword>
<gene>
    <name evidence="4" type="ORF">FW778_09900</name>
</gene>
<dbReference type="Pfam" id="PF13181">
    <property type="entry name" value="TPR_8"/>
    <property type="match status" value="1"/>
</dbReference>
<dbReference type="PANTHER" id="PTHR12558:SF13">
    <property type="entry name" value="CELL DIVISION CYCLE PROTEIN 27 HOMOLOG"/>
    <property type="match status" value="1"/>
</dbReference>
<evidence type="ECO:0000256" key="2">
    <source>
        <dbReference type="SAM" id="MobiDB-lite"/>
    </source>
</evidence>
<dbReference type="InterPro" id="IPR019734">
    <property type="entry name" value="TPR_rpt"/>
</dbReference>
<protein>
    <recommendedName>
        <fullName evidence="6">Tetratricopeptide repeat protein</fullName>
    </recommendedName>
</protein>
<feature type="repeat" description="TPR" evidence="1">
    <location>
        <begin position="164"/>
        <end position="197"/>
    </location>
</feature>
<sequence>MRKMKQLFLLCSLSFFGKTLFAQSIDDGKKFLNYERYNSAQNVFSKLVAANPNDIEAAYWLGQTYIKNDENPDTAAAKALYQKTLQANPNAPLLMVGMGEIALMEGQKEDARNKFEAAISIPKKKELPEILVAVGRANIDTKSGDPVYAIAKLNQAADREKKDAEIQILLGDAYRKMIDGANATTSYSNALALDPKNARADFMIGRIYETQGYGQEPIYMKYYNAAIAADPNFAPVYYWLYNYYYQRDVNKSRDYLNKYIAVADPDSKNCYAEASLLYVSKLYQQAITKSDECIASAGTKVFPNLYGLKAYSYDKMGDSLNAKKYFDEFFTKINPDKIGPNDYATYGKVLLKIPATDSLDKIHNDSLASVYIDKAIALDTVPANKLDYVKSTAESLIASQKYAEAGKWYAKILKLKPDYGKVDLYYAGYNDYRGSDYAGSDSIFGLYTQKYPEDIFGWFMKAHAQEGLDSTGANGLAKPSYEKVIEIADTSADKEKVKANEITAYRYMVAYYYNVKHNKDSAIVYNSKILSLDPNDTQAQTNDKALRALPTQPSQPAKSPKNTAPAKK</sequence>
<feature type="compositionally biased region" description="Polar residues" evidence="2">
    <location>
        <begin position="551"/>
        <end position="562"/>
    </location>
</feature>
<evidence type="ECO:0000313" key="4">
    <source>
        <dbReference type="EMBL" id="KAA9039140.1"/>
    </source>
</evidence>
<accession>A0A5J5IFQ6</accession>
<dbReference type="PROSITE" id="PS50005">
    <property type="entry name" value="TPR"/>
    <property type="match status" value="1"/>
</dbReference>
<keyword evidence="3" id="KW-0732">Signal</keyword>
<dbReference type="PANTHER" id="PTHR12558">
    <property type="entry name" value="CELL DIVISION CYCLE 16,23,27"/>
    <property type="match status" value="1"/>
</dbReference>
<dbReference type="SMART" id="SM00028">
    <property type="entry name" value="TPR"/>
    <property type="match status" value="5"/>
</dbReference>
<feature type="chain" id="PRO_5023839951" description="Tetratricopeptide repeat protein" evidence="3">
    <location>
        <begin position="23"/>
        <end position="568"/>
    </location>
</feature>
<evidence type="ECO:0000256" key="3">
    <source>
        <dbReference type="SAM" id="SignalP"/>
    </source>
</evidence>
<proteinExistence type="predicted"/>
<evidence type="ECO:0000256" key="1">
    <source>
        <dbReference type="PROSITE-ProRule" id="PRU00339"/>
    </source>
</evidence>
<dbReference type="AlphaFoldDB" id="A0A5J5IFQ6"/>
<dbReference type="SUPFAM" id="SSF48452">
    <property type="entry name" value="TPR-like"/>
    <property type="match status" value="3"/>
</dbReference>
<dbReference type="EMBL" id="VYQF01000002">
    <property type="protein sequence ID" value="KAA9039140.1"/>
    <property type="molecule type" value="Genomic_DNA"/>
</dbReference>
<keyword evidence="1" id="KW-0802">TPR repeat</keyword>
<dbReference type="Proteomes" id="UP000326903">
    <property type="component" value="Unassembled WGS sequence"/>
</dbReference>
<name>A0A5J5IFQ6_9BACT</name>
<evidence type="ECO:0000313" key="5">
    <source>
        <dbReference type="Proteomes" id="UP000326903"/>
    </source>
</evidence>